<feature type="coiled-coil region" evidence="1">
    <location>
        <begin position="81"/>
        <end position="115"/>
    </location>
</feature>
<dbReference type="PANTHER" id="PTHR23171:SF3">
    <property type="entry name" value="COILED-COIL DOMAIN-CONTAINING PROTEIN 68"/>
    <property type="match status" value="1"/>
</dbReference>
<protein>
    <submittedName>
        <fullName evidence="3">Coiled-coil domain-containing protein 68</fullName>
    </submittedName>
</protein>
<reference evidence="3" key="1">
    <citation type="submission" date="2025-08" db="UniProtKB">
        <authorList>
            <consortium name="RefSeq"/>
        </authorList>
    </citation>
    <scope>IDENTIFICATION</scope>
</reference>
<keyword evidence="2" id="KW-1185">Reference proteome</keyword>
<evidence type="ECO:0000256" key="1">
    <source>
        <dbReference type="SAM" id="Coils"/>
    </source>
</evidence>
<evidence type="ECO:0000313" key="2">
    <source>
        <dbReference type="Proteomes" id="UP000504612"/>
    </source>
</evidence>
<accession>A0A6J1TVR8</accession>
<name>A0A6J1TVR8_9SAUR</name>
<evidence type="ECO:0000313" key="3">
    <source>
        <dbReference type="RefSeq" id="XP_026522140.1"/>
    </source>
</evidence>
<feature type="coiled-coil region" evidence="1">
    <location>
        <begin position="257"/>
        <end position="305"/>
    </location>
</feature>
<dbReference type="GeneID" id="113411353"/>
<keyword evidence="1" id="KW-0175">Coiled coil</keyword>
<dbReference type="AlphaFoldDB" id="A0A6J1TVR8"/>
<feature type="coiled-coil region" evidence="1">
    <location>
        <begin position="174"/>
        <end position="222"/>
    </location>
</feature>
<proteinExistence type="predicted"/>
<dbReference type="KEGG" id="nss:113411353"/>
<dbReference type="InterPro" id="IPR051375">
    <property type="entry name" value="Tuftelin_GRINL1A/MYZAP/CCD68"/>
</dbReference>
<dbReference type="GO" id="GO:0035556">
    <property type="term" value="P:intracellular signal transduction"/>
    <property type="evidence" value="ECO:0007669"/>
    <property type="project" value="TreeGrafter"/>
</dbReference>
<organism evidence="2 3">
    <name type="scientific">Notechis scutatus</name>
    <name type="common">mainland tiger snake</name>
    <dbReference type="NCBI Taxonomy" id="8663"/>
    <lineage>
        <taxon>Eukaryota</taxon>
        <taxon>Metazoa</taxon>
        <taxon>Chordata</taxon>
        <taxon>Craniata</taxon>
        <taxon>Vertebrata</taxon>
        <taxon>Euteleostomi</taxon>
        <taxon>Lepidosauria</taxon>
        <taxon>Squamata</taxon>
        <taxon>Bifurcata</taxon>
        <taxon>Unidentata</taxon>
        <taxon>Episquamata</taxon>
        <taxon>Toxicofera</taxon>
        <taxon>Serpentes</taxon>
        <taxon>Colubroidea</taxon>
        <taxon>Elapidae</taxon>
        <taxon>Hydrophiinae</taxon>
        <taxon>Notechis</taxon>
    </lineage>
</organism>
<dbReference type="Gene3D" id="1.10.287.1490">
    <property type="match status" value="1"/>
</dbReference>
<dbReference type="Proteomes" id="UP000504612">
    <property type="component" value="Unplaced"/>
</dbReference>
<dbReference type="RefSeq" id="XP_026522140.1">
    <property type="nucleotide sequence ID" value="XM_026666355.1"/>
</dbReference>
<gene>
    <name evidence="3" type="primary">CCDC68</name>
</gene>
<sequence>MSTALEVTHHLGENTKTAEPFLFCGFTLSEIIEETEYIKTIRSTLAKVQPLLYKKEFNHSIANGTLDSKLHVTESGFAPEEEMLSSNNEETLKRINKAEEELVWMNKENEMLKMKLEALRATGAECVKHGSQKLHETYTKRSEDLKKRYEGVINTMKARNLEQEQILKQSTDSLRQLSTQLNEKYGQIEELEKRVQRMKEEKKTLDEKKQLLKKKLHQMMSKAENAQSCVKVQSEMCVLQEQITHLDHVIHSQHQHLHNLIHQIEGLNNELKYQDERIENLKDQVAVLQVKNKELKCQVEFYKSQSKPKISKAVCTRSDENLPYIVISRLRN</sequence>
<dbReference type="CTD" id="80323"/>
<dbReference type="PANTHER" id="PTHR23171">
    <property type="entry name" value="GDOWN1"/>
    <property type="match status" value="1"/>
</dbReference>